<dbReference type="CDD" id="cd06530">
    <property type="entry name" value="S26_SPase_I"/>
    <property type="match status" value="1"/>
</dbReference>
<dbReference type="EMBL" id="JABMIG020000058">
    <property type="protein sequence ID" value="KAL3796957.1"/>
    <property type="molecule type" value="Genomic_DNA"/>
</dbReference>
<dbReference type="InterPro" id="IPR019533">
    <property type="entry name" value="Peptidase_S26"/>
</dbReference>
<dbReference type="PROSITE" id="PS00761">
    <property type="entry name" value="SPASE_I_3"/>
    <property type="match status" value="1"/>
</dbReference>
<feature type="domain" description="Peptidase S26" evidence="8">
    <location>
        <begin position="291"/>
        <end position="333"/>
    </location>
</feature>
<keyword evidence="5" id="KW-0472">Membrane</keyword>
<protein>
    <recommendedName>
        <fullName evidence="8">Peptidase S26 domain-containing protein</fullName>
    </recommendedName>
</protein>
<evidence type="ECO:0000313" key="10">
    <source>
        <dbReference type="Proteomes" id="UP001516023"/>
    </source>
</evidence>
<reference evidence="9 10" key="1">
    <citation type="journal article" date="2020" name="G3 (Bethesda)">
        <title>Improved Reference Genome for Cyclotella cryptica CCMP332, a Model for Cell Wall Morphogenesis, Salinity Adaptation, and Lipid Production in Diatoms (Bacillariophyta).</title>
        <authorList>
            <person name="Roberts W.R."/>
            <person name="Downey K.M."/>
            <person name="Ruck E.C."/>
            <person name="Traller J.C."/>
            <person name="Alverson A.J."/>
        </authorList>
    </citation>
    <scope>NUCLEOTIDE SEQUENCE [LARGE SCALE GENOMIC DNA]</scope>
    <source>
        <strain evidence="9 10">CCMP332</strain>
    </source>
</reference>
<feature type="active site" evidence="7">
    <location>
        <position position="173"/>
    </location>
</feature>
<evidence type="ECO:0000256" key="1">
    <source>
        <dbReference type="ARBA" id="ARBA00004273"/>
    </source>
</evidence>
<dbReference type="Gene3D" id="2.10.109.10">
    <property type="entry name" value="Umud Fragment, subunit A"/>
    <property type="match status" value="1"/>
</dbReference>
<dbReference type="InterPro" id="IPR019758">
    <property type="entry name" value="Pept_S26A_signal_pept_1_CS"/>
</dbReference>
<name>A0ABD3QA90_9STRA</name>
<dbReference type="InterPro" id="IPR052064">
    <property type="entry name" value="Mito_IMP1_subunit"/>
</dbReference>
<feature type="domain" description="Peptidase S26" evidence="8">
    <location>
        <begin position="147"/>
        <end position="283"/>
    </location>
</feature>
<dbReference type="InterPro" id="IPR036286">
    <property type="entry name" value="LexA/Signal_pep-like_sf"/>
</dbReference>
<evidence type="ECO:0000256" key="4">
    <source>
        <dbReference type="ARBA" id="ARBA00023128"/>
    </source>
</evidence>
<dbReference type="PANTHER" id="PTHR12383">
    <property type="entry name" value="PROTEASE FAMILY S26 MITOCHONDRIAL INNER MEMBRANE PROTEASE-RELATED"/>
    <property type="match status" value="1"/>
</dbReference>
<keyword evidence="2" id="KW-0999">Mitochondrion inner membrane</keyword>
<proteinExistence type="inferred from homology"/>
<gene>
    <name evidence="9" type="ORF">HJC23_000710</name>
</gene>
<dbReference type="GO" id="GO:0016787">
    <property type="term" value="F:hydrolase activity"/>
    <property type="evidence" value="ECO:0007669"/>
    <property type="project" value="UniProtKB-KW"/>
</dbReference>
<comment type="subcellular location">
    <subcellularLocation>
        <location evidence="1">Mitochondrion inner membrane</location>
    </subcellularLocation>
</comment>
<evidence type="ECO:0000313" key="9">
    <source>
        <dbReference type="EMBL" id="KAL3796957.1"/>
    </source>
</evidence>
<dbReference type="InterPro" id="IPR000223">
    <property type="entry name" value="Pept_S26A_signal_pept_1"/>
</dbReference>
<accession>A0ABD3QA90</accession>
<keyword evidence="3" id="KW-0378">Hydrolase</keyword>
<dbReference type="PANTHER" id="PTHR12383:SF16">
    <property type="entry name" value="MITOCHONDRIAL INNER MEMBRANE PROTEASE SUBUNIT 1"/>
    <property type="match status" value="1"/>
</dbReference>
<feature type="active site" evidence="7">
    <location>
        <position position="269"/>
    </location>
</feature>
<dbReference type="SUPFAM" id="SSF51306">
    <property type="entry name" value="LexA/Signal peptidase"/>
    <property type="match status" value="1"/>
</dbReference>
<dbReference type="GO" id="GO:0005743">
    <property type="term" value="C:mitochondrial inner membrane"/>
    <property type="evidence" value="ECO:0007669"/>
    <property type="project" value="UniProtKB-SubCell"/>
</dbReference>
<evidence type="ECO:0000256" key="5">
    <source>
        <dbReference type="ARBA" id="ARBA00023136"/>
    </source>
</evidence>
<dbReference type="AlphaFoldDB" id="A0ABD3QA90"/>
<evidence type="ECO:0000256" key="6">
    <source>
        <dbReference type="ARBA" id="ARBA00038445"/>
    </source>
</evidence>
<keyword evidence="10" id="KW-1185">Reference proteome</keyword>
<organism evidence="9 10">
    <name type="scientific">Cyclotella cryptica</name>
    <dbReference type="NCBI Taxonomy" id="29204"/>
    <lineage>
        <taxon>Eukaryota</taxon>
        <taxon>Sar</taxon>
        <taxon>Stramenopiles</taxon>
        <taxon>Ochrophyta</taxon>
        <taxon>Bacillariophyta</taxon>
        <taxon>Coscinodiscophyceae</taxon>
        <taxon>Thalassiosirophycidae</taxon>
        <taxon>Stephanodiscales</taxon>
        <taxon>Stephanodiscaceae</taxon>
        <taxon>Cyclotella</taxon>
    </lineage>
</organism>
<comment type="similarity">
    <text evidence="6">Belongs to the peptidase S26 family. IMP1 subfamily.</text>
</comment>
<keyword evidence="4" id="KW-0496">Mitochondrion</keyword>
<dbReference type="Pfam" id="PF10502">
    <property type="entry name" value="Peptidase_S26"/>
    <property type="match status" value="2"/>
</dbReference>
<comment type="caution">
    <text evidence="9">The sequence shown here is derived from an EMBL/GenBank/DDBJ whole genome shotgun (WGS) entry which is preliminary data.</text>
</comment>
<evidence type="ECO:0000256" key="7">
    <source>
        <dbReference type="PIRSR" id="PIRSR600223-1"/>
    </source>
</evidence>
<evidence type="ECO:0000256" key="2">
    <source>
        <dbReference type="ARBA" id="ARBA00022792"/>
    </source>
</evidence>
<dbReference type="PRINTS" id="PR00727">
    <property type="entry name" value="LEADERPTASE"/>
</dbReference>
<evidence type="ECO:0000256" key="3">
    <source>
        <dbReference type="ARBA" id="ARBA00022801"/>
    </source>
</evidence>
<sequence length="385" mass="43145">MAATAITTSALKATAEIGTLRMFSTHKNVLFRCTRTHTHRRSRHGLPTRQLCFRQPDNNRCDFSPSSSLESNASMSKNGLGSCSLSRKYAIGWNNSTSAFVRSMSSSAKPDQPPPSHSFLQRIFIELQYLIRSIRQLTLEEIRLFSLRIVAFIGSVHITAEYGFKTFTCEGPSMEPTIIDHSYTLVLVDRWSHRLFGLESGYDSDSGKYEHRTARDGIAVSEEVDNLREFKEALFSVLNGIWKQHFKSGLQRGDVIILKHPLREGTLCKRIIGLPGDIIVRTDGGSEESHHRVSVPPGHFWIEGDNTSASADSRSYGAIPASLTVGKVICRLWPLRDYAWLGMDANGMHQWKRIDARIGRGERPMPVDGSEFLGSHVLGIRRSNV</sequence>
<evidence type="ECO:0000259" key="8">
    <source>
        <dbReference type="Pfam" id="PF10502"/>
    </source>
</evidence>
<dbReference type="Proteomes" id="UP001516023">
    <property type="component" value="Unassembled WGS sequence"/>
</dbReference>